<evidence type="ECO:0000313" key="1">
    <source>
        <dbReference type="EMBL" id="EEX20062.1"/>
    </source>
</evidence>
<name>C9MKB9_9BACT</name>
<organism evidence="1 2">
    <name type="scientific">Prevotella veroralis F0319</name>
    <dbReference type="NCBI Taxonomy" id="649761"/>
    <lineage>
        <taxon>Bacteria</taxon>
        <taxon>Pseudomonadati</taxon>
        <taxon>Bacteroidota</taxon>
        <taxon>Bacteroidia</taxon>
        <taxon>Bacteroidales</taxon>
        <taxon>Prevotellaceae</taxon>
        <taxon>Prevotella</taxon>
    </lineage>
</organism>
<comment type="caution">
    <text evidence="1">The sequence shown here is derived from an EMBL/GenBank/DDBJ whole genome shotgun (WGS) entry which is preliminary data.</text>
</comment>
<dbReference type="AlphaFoldDB" id="C9MKB9"/>
<dbReference type="HOGENOM" id="CLU_2808898_0_0_10"/>
<dbReference type="EMBL" id="ACVA01000002">
    <property type="protein sequence ID" value="EEX20062.1"/>
    <property type="molecule type" value="Genomic_DNA"/>
</dbReference>
<dbReference type="STRING" id="649761.HMPREF0973_00037"/>
<sequence>MLPDGMTHRGKWADRRGRLSLHCGALFHRTNNLFTCQPVNSSTRTNHNFELHVGVCSFRPFHFFFPF</sequence>
<dbReference type="Proteomes" id="UP000003327">
    <property type="component" value="Unassembled WGS sequence"/>
</dbReference>
<evidence type="ECO:0000313" key="2">
    <source>
        <dbReference type="Proteomes" id="UP000003327"/>
    </source>
</evidence>
<protein>
    <submittedName>
        <fullName evidence="1">Uncharacterized protein</fullName>
    </submittedName>
</protein>
<proteinExistence type="predicted"/>
<accession>C9MKB9</accession>
<reference evidence="1 2" key="1">
    <citation type="submission" date="2009-09" db="EMBL/GenBank/DDBJ databases">
        <authorList>
            <person name="Weinstock G."/>
            <person name="Sodergren E."/>
            <person name="Clifton S."/>
            <person name="Fulton L."/>
            <person name="Fulton B."/>
            <person name="Courtney L."/>
            <person name="Fronick C."/>
            <person name="Harrison M."/>
            <person name="Strong C."/>
            <person name="Farmer C."/>
            <person name="Delahaunty K."/>
            <person name="Markovic C."/>
            <person name="Hall O."/>
            <person name="Minx P."/>
            <person name="Tomlinson C."/>
            <person name="Mitreva M."/>
            <person name="Nelson J."/>
            <person name="Hou S."/>
            <person name="Wollam A."/>
            <person name="Pepin K.H."/>
            <person name="Johnson M."/>
            <person name="Bhonagiri V."/>
            <person name="Nash W.E."/>
            <person name="Warren W."/>
            <person name="Chinwalla A."/>
            <person name="Mardis E.R."/>
            <person name="Wilson R.K."/>
        </authorList>
    </citation>
    <scope>NUCLEOTIDE SEQUENCE [LARGE SCALE GENOMIC DNA]</scope>
    <source>
        <strain evidence="1 2">F0319</strain>
    </source>
</reference>
<gene>
    <name evidence="1" type="ORF">HMPREF0973_00037</name>
</gene>
<keyword evidence="2" id="KW-1185">Reference proteome</keyword>